<dbReference type="Proteomes" id="UP000176244">
    <property type="component" value="Unassembled WGS sequence"/>
</dbReference>
<dbReference type="RefSeq" id="WP_278278308.1">
    <property type="nucleotide sequence ID" value="NZ_LKEU01000050.1"/>
</dbReference>
<evidence type="ECO:0000313" key="1">
    <source>
        <dbReference type="EMBL" id="OFV68961.1"/>
    </source>
</evidence>
<gene>
    <name evidence="1" type="ORF">ACWI_34970</name>
</gene>
<organism evidence="1 2">
    <name type="scientific">Acetobacterium wieringae</name>
    <dbReference type="NCBI Taxonomy" id="52694"/>
    <lineage>
        <taxon>Bacteria</taxon>
        <taxon>Bacillati</taxon>
        <taxon>Bacillota</taxon>
        <taxon>Clostridia</taxon>
        <taxon>Eubacteriales</taxon>
        <taxon>Eubacteriaceae</taxon>
        <taxon>Acetobacterium</taxon>
    </lineage>
</organism>
<proteinExistence type="predicted"/>
<dbReference type="AlphaFoldDB" id="A0A1F2PE34"/>
<protein>
    <submittedName>
        <fullName evidence="1">Uncharacterized protein</fullName>
    </submittedName>
</protein>
<name>A0A1F2PE34_9FIRM</name>
<reference evidence="1 2" key="1">
    <citation type="submission" date="2015-09" db="EMBL/GenBank/DDBJ databases">
        <title>Genome sequence of Acetobacterium wieringae DSM 1911.</title>
        <authorList>
            <person name="Poehlein A."/>
            <person name="Bengelsdorf F.R."/>
            <person name="Schiel-Bengelsdorf B."/>
            <person name="Duerre P."/>
            <person name="Daniel R."/>
        </authorList>
    </citation>
    <scope>NUCLEOTIDE SEQUENCE [LARGE SCALE GENOMIC DNA]</scope>
    <source>
        <strain evidence="1 2">DSM 1911</strain>
    </source>
</reference>
<sequence length="43" mass="5297">MARINESKEEKNRRKLVENFISENPIKDPNDIQELMKEMMRQY</sequence>
<dbReference type="EMBL" id="LKEU01000050">
    <property type="protein sequence ID" value="OFV68961.1"/>
    <property type="molecule type" value="Genomic_DNA"/>
</dbReference>
<accession>A0A1F2PE34</accession>
<evidence type="ECO:0000313" key="2">
    <source>
        <dbReference type="Proteomes" id="UP000176244"/>
    </source>
</evidence>
<comment type="caution">
    <text evidence="1">The sequence shown here is derived from an EMBL/GenBank/DDBJ whole genome shotgun (WGS) entry which is preliminary data.</text>
</comment>